<keyword evidence="3" id="KW-0223">Dioxygenase</keyword>
<evidence type="ECO:0000256" key="5">
    <source>
        <dbReference type="ARBA" id="ARBA00023004"/>
    </source>
</evidence>
<feature type="domain" description="Fe2OG dioxygenase" evidence="7">
    <location>
        <begin position="752"/>
        <end position="840"/>
    </location>
</feature>
<comment type="caution">
    <text evidence="8">The sequence shown here is derived from an EMBL/GenBank/DDBJ whole genome shotgun (WGS) entry which is preliminary data.</text>
</comment>
<reference evidence="8 9" key="1">
    <citation type="submission" date="2024-10" db="EMBL/GenBank/DDBJ databases">
        <title>Updated reference genomes for cyclostephanoid diatoms.</title>
        <authorList>
            <person name="Roberts W.R."/>
            <person name="Alverson A.J."/>
        </authorList>
    </citation>
    <scope>NUCLEOTIDE SEQUENCE [LARGE SCALE GENOMIC DNA]</scope>
    <source>
        <strain evidence="8 9">AJA010-31</strain>
    </source>
</reference>
<keyword evidence="2" id="KW-0479">Metal-binding</keyword>
<keyword evidence="9" id="KW-1185">Reference proteome</keyword>
<keyword evidence="6" id="KW-0802">TPR repeat</keyword>
<evidence type="ECO:0000256" key="1">
    <source>
        <dbReference type="ARBA" id="ARBA00001961"/>
    </source>
</evidence>
<dbReference type="PROSITE" id="PS51471">
    <property type="entry name" value="FE2OG_OXY"/>
    <property type="match status" value="1"/>
</dbReference>
<dbReference type="GO" id="GO:0051213">
    <property type="term" value="F:dioxygenase activity"/>
    <property type="evidence" value="ECO:0007669"/>
    <property type="project" value="UniProtKB-KW"/>
</dbReference>
<evidence type="ECO:0000256" key="6">
    <source>
        <dbReference type="PROSITE-ProRule" id="PRU00339"/>
    </source>
</evidence>
<feature type="repeat" description="TPR" evidence="6">
    <location>
        <begin position="539"/>
        <end position="572"/>
    </location>
</feature>
<accession>A0ABD3MYF1</accession>
<evidence type="ECO:0000313" key="9">
    <source>
        <dbReference type="Proteomes" id="UP001530400"/>
    </source>
</evidence>
<dbReference type="InterPro" id="IPR006620">
    <property type="entry name" value="Pro_4_hyd_alph"/>
</dbReference>
<dbReference type="InterPro" id="IPR005123">
    <property type="entry name" value="Oxoglu/Fe-dep_dioxygenase_dom"/>
</dbReference>
<dbReference type="AlphaFoldDB" id="A0ABD3MYF1"/>
<gene>
    <name evidence="8" type="ORF">ACHAWO_013139</name>
</gene>
<dbReference type="SMART" id="SM00702">
    <property type="entry name" value="P4Hc"/>
    <property type="match status" value="1"/>
</dbReference>
<name>A0ABD3MYF1_9STRA</name>
<evidence type="ECO:0000256" key="2">
    <source>
        <dbReference type="ARBA" id="ARBA00022723"/>
    </source>
</evidence>
<dbReference type="EMBL" id="JALLPJ020001341">
    <property type="protein sequence ID" value="KAL3768853.1"/>
    <property type="molecule type" value="Genomic_DNA"/>
</dbReference>
<comment type="cofactor">
    <cofactor evidence="1">
        <name>L-ascorbate</name>
        <dbReference type="ChEBI" id="CHEBI:38290"/>
    </cofactor>
</comment>
<proteinExistence type="predicted"/>
<dbReference type="Gene3D" id="2.60.120.620">
    <property type="entry name" value="q2cbj1_9rhob like domain"/>
    <property type="match status" value="1"/>
</dbReference>
<keyword evidence="4" id="KW-0560">Oxidoreductase</keyword>
<dbReference type="Gene3D" id="2.170.270.10">
    <property type="entry name" value="SET domain"/>
    <property type="match status" value="1"/>
</dbReference>
<dbReference type="InterPro" id="IPR046341">
    <property type="entry name" value="SET_dom_sf"/>
</dbReference>
<evidence type="ECO:0000259" key="7">
    <source>
        <dbReference type="PROSITE" id="PS51471"/>
    </source>
</evidence>
<organism evidence="8 9">
    <name type="scientific">Cyclotella atomus</name>
    <dbReference type="NCBI Taxonomy" id="382360"/>
    <lineage>
        <taxon>Eukaryota</taxon>
        <taxon>Sar</taxon>
        <taxon>Stramenopiles</taxon>
        <taxon>Ochrophyta</taxon>
        <taxon>Bacillariophyta</taxon>
        <taxon>Coscinodiscophyceae</taxon>
        <taxon>Thalassiosirophycidae</taxon>
        <taxon>Stephanodiscales</taxon>
        <taxon>Stephanodiscaceae</taxon>
        <taxon>Cyclotella</taxon>
    </lineage>
</organism>
<evidence type="ECO:0000256" key="3">
    <source>
        <dbReference type="ARBA" id="ARBA00022964"/>
    </source>
</evidence>
<keyword evidence="5" id="KW-0408">Iron</keyword>
<dbReference type="GO" id="GO:0046872">
    <property type="term" value="F:metal ion binding"/>
    <property type="evidence" value="ECO:0007669"/>
    <property type="project" value="UniProtKB-KW"/>
</dbReference>
<sequence>MNENDGSTENAIPKGIHLPPFHFADNDGIKESSNCTLIPSWVSGGLFPVDHGSDEAFHKRRKRNNNADERSSNKDVAHYSNLEQLIAREIRNCDVCGRHVLWTRPMYHSYFEPSRTDTDSSIADSLPQFIGRYLTHSAIPCSFCAEAHQSKIRETHSWCGTLYCSKACQSIGEENAMVTEENSQDCSQIGLPPPKLFFCRNRILATIKFQDCVGVQEVLDSLNTIKERLLSICGASSNDVQTIGMEECALFITTMLCCSSHWKVDKLLSMYSSTNDTIRRNAGLDTSEEGLVEEMWVMARSHWSLLHSNLDLLQTGSSNNQHLDASFPSYHNFEHLHIFIKRYCLVRVSPSTHPLISYTTNTLLSSKNLSDSDREYALDTLQVPTMKEVIEASDSDSSIQSAITLWRRATHISHWLSSSSSEQQQSLHIRFHSKMNKSYYAFLPLSLSKLKHSCAPTLLMVMNDGSVAAKTENEHDNKLAWLTLHSFTGGEESLSKIGSLGDDLNSRNMELKRLMGSDFTCGCERCQYERQENINDIPAQQLKRLGDIAMQQSRFEEASNIYDAILKSVPNNADVFHAKAASFLGRASSANFSKLGHCHGFFVQAQHLWSQVAANTNLEKHADISVILQKQNAYRTIQHLSSDDVTSSNNDYSPDKAFKSFLNEKVFLTDNNAPVITSIECQKVIQSAEEYAKQTGWTTSRHYAVPTTDIPLHDLADLKPWFYDVWSQRIRPLLRDQFKLNTTASTRTRDIYIHDAFVVRYDANGGQRNLPPHYDESTHSFIIALNTDFEGGGTYIHTLNRALKPEVAGGMISFCGGELLHSGDSVVKGTRYVIVAFCYIDLIVDKQVSKCEASQTSGHTSGFSFGFSF</sequence>
<dbReference type="PROSITE" id="PS50005">
    <property type="entry name" value="TPR"/>
    <property type="match status" value="1"/>
</dbReference>
<evidence type="ECO:0000256" key="4">
    <source>
        <dbReference type="ARBA" id="ARBA00023002"/>
    </source>
</evidence>
<dbReference type="Proteomes" id="UP001530400">
    <property type="component" value="Unassembled WGS sequence"/>
</dbReference>
<evidence type="ECO:0000313" key="8">
    <source>
        <dbReference type="EMBL" id="KAL3768853.1"/>
    </source>
</evidence>
<dbReference type="InterPro" id="IPR019734">
    <property type="entry name" value="TPR_rpt"/>
</dbReference>
<protein>
    <recommendedName>
        <fullName evidence="7">Fe2OG dioxygenase domain-containing protein</fullName>
    </recommendedName>
</protein>